<evidence type="ECO:0000313" key="3">
    <source>
        <dbReference type="Proteomes" id="UP001164746"/>
    </source>
</evidence>
<proteinExistence type="predicted"/>
<accession>A0ABY7EN61</accession>
<dbReference type="EMBL" id="CP111019">
    <property type="protein sequence ID" value="WAR11435.1"/>
    <property type="molecule type" value="Genomic_DNA"/>
</dbReference>
<organism evidence="2 3">
    <name type="scientific">Mya arenaria</name>
    <name type="common">Soft-shell clam</name>
    <dbReference type="NCBI Taxonomy" id="6604"/>
    <lineage>
        <taxon>Eukaryota</taxon>
        <taxon>Metazoa</taxon>
        <taxon>Spiralia</taxon>
        <taxon>Lophotrochozoa</taxon>
        <taxon>Mollusca</taxon>
        <taxon>Bivalvia</taxon>
        <taxon>Autobranchia</taxon>
        <taxon>Heteroconchia</taxon>
        <taxon>Euheterodonta</taxon>
        <taxon>Imparidentia</taxon>
        <taxon>Neoheterodontei</taxon>
        <taxon>Myida</taxon>
        <taxon>Myoidea</taxon>
        <taxon>Myidae</taxon>
        <taxon>Mya</taxon>
    </lineage>
</organism>
<dbReference type="SUPFAM" id="SSF57184">
    <property type="entry name" value="Growth factor receptor domain"/>
    <property type="match status" value="1"/>
</dbReference>
<reference evidence="2" key="1">
    <citation type="submission" date="2022-11" db="EMBL/GenBank/DDBJ databases">
        <title>Centuries of genome instability and evolution in soft-shell clam transmissible cancer (bioRxiv).</title>
        <authorList>
            <person name="Hart S.F.M."/>
            <person name="Yonemitsu M.A."/>
            <person name="Giersch R.M."/>
            <person name="Beal B.F."/>
            <person name="Arriagada G."/>
            <person name="Davis B.W."/>
            <person name="Ostrander E.A."/>
            <person name="Goff S.P."/>
            <person name="Metzger M.J."/>
        </authorList>
    </citation>
    <scope>NUCLEOTIDE SEQUENCE</scope>
    <source>
        <strain evidence="2">MELC-2E11</strain>
        <tissue evidence="2">Siphon/mantle</tissue>
    </source>
</reference>
<gene>
    <name evidence="2" type="ORF">MAR_025615</name>
</gene>
<protein>
    <submittedName>
        <fullName evidence="2">Uncharacterized protein</fullName>
    </submittedName>
</protein>
<feature type="region of interest" description="Disordered" evidence="1">
    <location>
        <begin position="362"/>
        <end position="390"/>
    </location>
</feature>
<feature type="compositionally biased region" description="Polar residues" evidence="1">
    <location>
        <begin position="363"/>
        <end position="378"/>
    </location>
</feature>
<evidence type="ECO:0000256" key="1">
    <source>
        <dbReference type="SAM" id="MobiDB-lite"/>
    </source>
</evidence>
<feature type="compositionally biased region" description="Basic and acidic residues" evidence="1">
    <location>
        <begin position="379"/>
        <end position="390"/>
    </location>
</feature>
<sequence length="463" mass="51516">MLCDSITFFTLHAYIWTQFIIFAYSKSSCDKCVWEKCEDSGECIDGCKENHWGPHCNGTCSESCNLHLCDRTTGTCLTFKQNSQSEQFGPLEHYCLLFRNEESKARYMTGRKRSIYTITRGMCVCDSLCNEEVCLDETGLCKKGCSEGFYCVKQCENKNVSCIDCELNKNQCSCSGRLSCIPCPEHCSEEACANNGDCLLDCAEGWFGLKCEHKCNETLENCEVCSQSGQTCQTCTEGYFPTIYGRCEQCPSSCPNQECNVTNGHCIQTCHWTKYGQFCNKMCNNTCAKNHTSHVCDSKDGRCLHGCIKGFYGSHCEHSCSDIDLHCEQCVGRGDVYETCFKCQGGFEKDSLTLKCSNESKIDPTSATTKSSMTSNHSHLSEETRPSEETQKDATFLITTACSSVGSSLLSVTGFSESLQPHEEVQVNIEQSKYEDVCDEVELGELVGADYLTVVGENYYAEG</sequence>
<evidence type="ECO:0000313" key="2">
    <source>
        <dbReference type="EMBL" id="WAR11435.1"/>
    </source>
</evidence>
<dbReference type="InterPro" id="IPR009030">
    <property type="entry name" value="Growth_fac_rcpt_cys_sf"/>
</dbReference>
<keyword evidence="3" id="KW-1185">Reference proteome</keyword>
<dbReference type="Proteomes" id="UP001164746">
    <property type="component" value="Chromosome 8"/>
</dbReference>
<name>A0ABY7EN61_MYAAR</name>